<keyword evidence="3" id="KW-1185">Reference proteome</keyword>
<protein>
    <submittedName>
        <fullName evidence="2">Uncharacterized protein</fullName>
    </submittedName>
</protein>
<reference evidence="2" key="1">
    <citation type="submission" date="2012-09" db="EMBL/GenBank/DDBJ databases">
        <title>Genome Sequence of alkane-degrading Bacterium Alcanivorax balearicus MACL04.</title>
        <authorList>
            <person name="Lai Q."/>
            <person name="Shao Z."/>
        </authorList>
    </citation>
    <scope>NUCLEOTIDE SEQUENCE</scope>
    <source>
        <strain evidence="2">MACL04</strain>
    </source>
</reference>
<organism evidence="2 3">
    <name type="scientific">Alloalcanivorax balearicus MACL04</name>
    <dbReference type="NCBI Taxonomy" id="1177182"/>
    <lineage>
        <taxon>Bacteria</taxon>
        <taxon>Pseudomonadati</taxon>
        <taxon>Pseudomonadota</taxon>
        <taxon>Gammaproteobacteria</taxon>
        <taxon>Oceanospirillales</taxon>
        <taxon>Alcanivoracaceae</taxon>
        <taxon>Alloalcanivorax</taxon>
    </lineage>
</organism>
<sequence>MSDWNWLAWLNVGIFVASMLVLFAAILEAQCQFFLDGTSWLGWRKTPAFWAVVTGDLLVIVLMGWAALLH</sequence>
<dbReference type="EMBL" id="ARXS01000042">
    <property type="protein sequence ID" value="MCU5784840.1"/>
    <property type="molecule type" value="Genomic_DNA"/>
</dbReference>
<name>A0ABT2R4Z7_9GAMM</name>
<dbReference type="RefSeq" id="WP_262462653.1">
    <property type="nucleotide sequence ID" value="NZ_ARXS01000042.1"/>
</dbReference>
<comment type="caution">
    <text evidence="2">The sequence shown here is derived from an EMBL/GenBank/DDBJ whole genome shotgun (WGS) entry which is preliminary data.</text>
</comment>
<evidence type="ECO:0000313" key="3">
    <source>
        <dbReference type="Proteomes" id="UP001064106"/>
    </source>
</evidence>
<keyword evidence="1" id="KW-1133">Transmembrane helix</keyword>
<feature type="transmembrane region" description="Helical" evidence="1">
    <location>
        <begin position="48"/>
        <end position="68"/>
    </location>
</feature>
<keyword evidence="1" id="KW-0812">Transmembrane</keyword>
<evidence type="ECO:0000256" key="1">
    <source>
        <dbReference type="SAM" id="Phobius"/>
    </source>
</evidence>
<dbReference type="Proteomes" id="UP001064106">
    <property type="component" value="Unassembled WGS sequence"/>
</dbReference>
<feature type="transmembrane region" description="Helical" evidence="1">
    <location>
        <begin position="6"/>
        <end position="27"/>
    </location>
</feature>
<proteinExistence type="predicted"/>
<evidence type="ECO:0000313" key="2">
    <source>
        <dbReference type="EMBL" id="MCU5784840.1"/>
    </source>
</evidence>
<gene>
    <name evidence="2" type="ORF">MA04_04140</name>
</gene>
<accession>A0ABT2R4Z7</accession>
<keyword evidence="1" id="KW-0472">Membrane</keyword>